<reference evidence="1 2" key="1">
    <citation type="submission" date="2020-12" db="EMBL/GenBank/DDBJ databases">
        <title>Concerted genomic and epigenomic changes stabilize Arabidopsis allopolyploids.</title>
        <authorList>
            <person name="Chen Z."/>
        </authorList>
    </citation>
    <scope>NUCLEOTIDE SEQUENCE [LARGE SCALE GENOMIC DNA]</scope>
    <source>
        <strain evidence="1">Allo738</strain>
        <tissue evidence="1">Leaf</tissue>
    </source>
</reference>
<protein>
    <submittedName>
        <fullName evidence="1">Uncharacterized protein</fullName>
    </submittedName>
</protein>
<dbReference type="AlphaFoldDB" id="A0A8T2D900"/>
<dbReference type="EMBL" id="JAEFBK010000005">
    <property type="protein sequence ID" value="KAG7605544.1"/>
    <property type="molecule type" value="Genomic_DNA"/>
</dbReference>
<evidence type="ECO:0000313" key="1">
    <source>
        <dbReference type="EMBL" id="KAG7605544.1"/>
    </source>
</evidence>
<accession>A0A8T2D900</accession>
<comment type="caution">
    <text evidence="1">The sequence shown here is derived from an EMBL/GenBank/DDBJ whole genome shotgun (WGS) entry which is preliminary data.</text>
</comment>
<evidence type="ECO:0000313" key="2">
    <source>
        <dbReference type="Proteomes" id="UP000694240"/>
    </source>
</evidence>
<gene>
    <name evidence="1" type="ORF">ISN45_At05g045430</name>
</gene>
<dbReference type="Proteomes" id="UP000694240">
    <property type="component" value="Chromosome 5"/>
</dbReference>
<proteinExistence type="predicted"/>
<keyword evidence="2" id="KW-1185">Reference proteome</keyword>
<organism evidence="1 2">
    <name type="scientific">Arabidopsis thaliana x Arabidopsis arenosa</name>
    <dbReference type="NCBI Taxonomy" id="1240361"/>
    <lineage>
        <taxon>Eukaryota</taxon>
        <taxon>Viridiplantae</taxon>
        <taxon>Streptophyta</taxon>
        <taxon>Embryophyta</taxon>
        <taxon>Tracheophyta</taxon>
        <taxon>Spermatophyta</taxon>
        <taxon>Magnoliopsida</taxon>
        <taxon>eudicotyledons</taxon>
        <taxon>Gunneridae</taxon>
        <taxon>Pentapetalae</taxon>
        <taxon>rosids</taxon>
        <taxon>malvids</taxon>
        <taxon>Brassicales</taxon>
        <taxon>Brassicaceae</taxon>
        <taxon>Camelineae</taxon>
        <taxon>Arabidopsis</taxon>
    </lineage>
</organism>
<sequence>MRWWLCLSAYVFRTVVVFCRVIL</sequence>
<name>A0A8T2D900_9BRAS</name>